<protein>
    <recommendedName>
        <fullName evidence="3">Saccharopine dehydrogenase-like C-terminal domain-containing protein</fullName>
    </recommendedName>
</protein>
<proteinExistence type="predicted"/>
<name>A0ABX3H360_PAEBO</name>
<accession>A0ABX3H360</accession>
<dbReference type="EMBL" id="MPTB01000029">
    <property type="protein sequence ID" value="OMD44857.1"/>
    <property type="molecule type" value="Genomic_DNA"/>
</dbReference>
<dbReference type="RefSeq" id="WP_076112628.1">
    <property type="nucleotide sequence ID" value="NZ_MPTB01000029.1"/>
</dbReference>
<evidence type="ECO:0008006" key="3">
    <source>
        <dbReference type="Google" id="ProtNLM"/>
    </source>
</evidence>
<comment type="caution">
    <text evidence="1">The sequence shown here is derived from an EMBL/GenBank/DDBJ whole genome shotgun (WGS) entry which is preliminary data.</text>
</comment>
<reference evidence="1 2" key="1">
    <citation type="submission" date="2016-10" db="EMBL/GenBank/DDBJ databases">
        <title>Paenibacillus species isolates.</title>
        <authorList>
            <person name="Beno S.M."/>
        </authorList>
    </citation>
    <scope>NUCLEOTIDE SEQUENCE [LARGE SCALE GENOMIC DNA]</scope>
    <source>
        <strain evidence="1 2">FSL H7-0744</strain>
    </source>
</reference>
<dbReference type="Proteomes" id="UP000187412">
    <property type="component" value="Unassembled WGS sequence"/>
</dbReference>
<gene>
    <name evidence="1" type="ORF">BSK56_21175</name>
</gene>
<keyword evidence="2" id="KW-1185">Reference proteome</keyword>
<organism evidence="1 2">
    <name type="scientific">Paenibacillus borealis</name>
    <dbReference type="NCBI Taxonomy" id="160799"/>
    <lineage>
        <taxon>Bacteria</taxon>
        <taxon>Bacillati</taxon>
        <taxon>Bacillota</taxon>
        <taxon>Bacilli</taxon>
        <taxon>Bacillales</taxon>
        <taxon>Paenibacillaceae</taxon>
        <taxon>Paenibacillus</taxon>
    </lineage>
</organism>
<evidence type="ECO:0000313" key="1">
    <source>
        <dbReference type="EMBL" id="OMD44857.1"/>
    </source>
</evidence>
<evidence type="ECO:0000313" key="2">
    <source>
        <dbReference type="Proteomes" id="UP000187412"/>
    </source>
</evidence>
<sequence>MDFLTKINENDIPIKRMEFAANPSFEKINLGVGLPIDLTLTAKFLLAPLLVNGHIEDGRVVIPADDPWVYNKMLGDLGVHFKDITKIKS</sequence>